<keyword evidence="4" id="KW-1185">Reference proteome</keyword>
<dbReference type="HOGENOM" id="CLU_095794_3_1_1"/>
<keyword evidence="1" id="KW-0732">Signal</keyword>
<dbReference type="SUPFAM" id="SSF50370">
    <property type="entry name" value="Ricin B-like lectins"/>
    <property type="match status" value="1"/>
</dbReference>
<organism evidence="3 4">
    <name type="scientific">Sphaerobolus stellatus (strain SS14)</name>
    <dbReference type="NCBI Taxonomy" id="990650"/>
    <lineage>
        <taxon>Eukaryota</taxon>
        <taxon>Fungi</taxon>
        <taxon>Dikarya</taxon>
        <taxon>Basidiomycota</taxon>
        <taxon>Agaricomycotina</taxon>
        <taxon>Agaricomycetes</taxon>
        <taxon>Phallomycetidae</taxon>
        <taxon>Geastrales</taxon>
        <taxon>Sphaerobolaceae</taxon>
        <taxon>Sphaerobolus</taxon>
    </lineage>
</organism>
<protein>
    <submittedName>
        <fullName evidence="3">Carbohydrate-binding module family 13 protein</fullName>
    </submittedName>
</protein>
<dbReference type="SMART" id="SM00458">
    <property type="entry name" value="RICIN"/>
    <property type="match status" value="1"/>
</dbReference>
<feature type="chain" id="PRO_5002214029" evidence="1">
    <location>
        <begin position="20"/>
        <end position="161"/>
    </location>
</feature>
<accession>A0A0C9TYP9</accession>
<dbReference type="InterPro" id="IPR035992">
    <property type="entry name" value="Ricin_B-like_lectins"/>
</dbReference>
<name>A0A0C9TYP9_SPHS4</name>
<feature type="signal peptide" evidence="1">
    <location>
        <begin position="1"/>
        <end position="19"/>
    </location>
</feature>
<feature type="domain" description="Ricin B lectin" evidence="2">
    <location>
        <begin position="24"/>
        <end position="156"/>
    </location>
</feature>
<reference evidence="3 4" key="1">
    <citation type="submission" date="2014-06" db="EMBL/GenBank/DDBJ databases">
        <title>Evolutionary Origins and Diversification of the Mycorrhizal Mutualists.</title>
        <authorList>
            <consortium name="DOE Joint Genome Institute"/>
            <consortium name="Mycorrhizal Genomics Consortium"/>
            <person name="Kohler A."/>
            <person name="Kuo A."/>
            <person name="Nagy L.G."/>
            <person name="Floudas D."/>
            <person name="Copeland A."/>
            <person name="Barry K.W."/>
            <person name="Cichocki N."/>
            <person name="Veneault-Fourrey C."/>
            <person name="LaButti K."/>
            <person name="Lindquist E.A."/>
            <person name="Lipzen A."/>
            <person name="Lundell T."/>
            <person name="Morin E."/>
            <person name="Murat C."/>
            <person name="Riley R."/>
            <person name="Ohm R."/>
            <person name="Sun H."/>
            <person name="Tunlid A."/>
            <person name="Henrissat B."/>
            <person name="Grigoriev I.V."/>
            <person name="Hibbett D.S."/>
            <person name="Martin F."/>
        </authorList>
    </citation>
    <scope>NUCLEOTIDE SEQUENCE [LARGE SCALE GENOMIC DNA]</scope>
    <source>
        <strain evidence="3 4">SS14</strain>
    </source>
</reference>
<dbReference type="EMBL" id="KN837187">
    <property type="protein sequence ID" value="KIJ35598.1"/>
    <property type="molecule type" value="Genomic_DNA"/>
</dbReference>
<dbReference type="AlphaFoldDB" id="A0A0C9TYP9"/>
<proteinExistence type="predicted"/>
<gene>
    <name evidence="3" type="ORF">M422DRAFT_51460</name>
</gene>
<dbReference type="PROSITE" id="PS50231">
    <property type="entry name" value="RICIN_B_LECTIN"/>
    <property type="match status" value="1"/>
</dbReference>
<dbReference type="OrthoDB" id="6770063at2759"/>
<evidence type="ECO:0000256" key="1">
    <source>
        <dbReference type="SAM" id="SignalP"/>
    </source>
</evidence>
<dbReference type="Gene3D" id="2.80.10.50">
    <property type="match status" value="2"/>
</dbReference>
<dbReference type="InterPro" id="IPR000772">
    <property type="entry name" value="Ricin_B_lectin"/>
</dbReference>
<dbReference type="Proteomes" id="UP000054279">
    <property type="component" value="Unassembled WGS sequence"/>
</dbReference>
<evidence type="ECO:0000313" key="4">
    <source>
        <dbReference type="Proteomes" id="UP000054279"/>
    </source>
</evidence>
<evidence type="ECO:0000259" key="2">
    <source>
        <dbReference type="SMART" id="SM00458"/>
    </source>
</evidence>
<evidence type="ECO:0000313" key="3">
    <source>
        <dbReference type="EMBL" id="KIJ35598.1"/>
    </source>
</evidence>
<sequence length="161" mass="17831">MARTSFSLFVFLLPIFAHGQNLIPKNIHPMGNPNKCVDVQGDVRANGTPVQVFDCNGSEAQKWFVDPDGTHENVILSGGSFCLDAGSTPGNFVPMKIWQCFNTLPQQTWIRTDDGRIALVNQGLCLDVPNGNLENGQVLQTFKCTDNDQNQFFTFTNTTDF</sequence>
<dbReference type="Pfam" id="PF00652">
    <property type="entry name" value="Ricin_B_lectin"/>
    <property type="match status" value="1"/>
</dbReference>